<feature type="domain" description="Protein kinase" evidence="1">
    <location>
        <begin position="1"/>
        <end position="260"/>
    </location>
</feature>
<dbReference type="InterPro" id="IPR008266">
    <property type="entry name" value="Tyr_kinase_AS"/>
</dbReference>
<protein>
    <submittedName>
        <fullName evidence="2">Putative serine/threonine protein kinase</fullName>
    </submittedName>
</protein>
<sequence>MTKIGEGSYSIIYDDDDNHVIKVYKYGDENIKNIIRELACLTSMKHEAILPVYHQDINIVDDTFIVRIKKLEKIDYLIPDSLNTFIFHISSALAYSHSIGIIHNDITIGNVMYDPETGWYILIDWGSTRILTSKYNFRTDMTTTQFKPPEWLGKEEDIKIDYEGKSDIWALAITAIMLICSLTNLLLIESESDILGYLEDEIGRDREVRKRNLSILTDYLLDDDILEILVDMLDFNPDTRISASKIAQRLGINPFEHTYLDLNIELIIENNKSKQNFEKMSNWIKKTTKDLRITPSCVFTSLTLAMKVSERFTVTNNIFELICSACINISAHIYYDDYTDSVLSNYSGEFNEDELRECRNIILKNIKFRVLP</sequence>
<dbReference type="SMART" id="SM00220">
    <property type="entry name" value="S_TKc"/>
    <property type="match status" value="1"/>
</dbReference>
<proteinExistence type="predicted"/>
<name>A0A481ZCT8_9VIRU</name>
<dbReference type="PROSITE" id="PS00109">
    <property type="entry name" value="PROTEIN_KINASE_TYR"/>
    <property type="match status" value="1"/>
</dbReference>
<gene>
    <name evidence="2" type="ORF">LCPAC406_00770</name>
</gene>
<dbReference type="Pfam" id="PF00134">
    <property type="entry name" value="Cyclin_N"/>
    <property type="match status" value="1"/>
</dbReference>
<keyword evidence="2" id="KW-0808">Transferase</keyword>
<keyword evidence="2" id="KW-0723">Serine/threonine-protein kinase</keyword>
<organism evidence="2">
    <name type="scientific">Pithovirus LCPAC406</name>
    <dbReference type="NCBI Taxonomy" id="2506599"/>
    <lineage>
        <taxon>Viruses</taxon>
        <taxon>Pithoviruses</taxon>
    </lineage>
</organism>
<dbReference type="PANTHER" id="PTHR44167">
    <property type="entry name" value="OVARIAN-SPECIFIC SERINE/THREONINE-PROTEIN KINASE LOK-RELATED"/>
    <property type="match status" value="1"/>
</dbReference>
<dbReference type="GO" id="GO:0005524">
    <property type="term" value="F:ATP binding"/>
    <property type="evidence" value="ECO:0007669"/>
    <property type="project" value="InterPro"/>
</dbReference>
<keyword evidence="2" id="KW-0418">Kinase</keyword>
<dbReference type="InterPro" id="IPR011009">
    <property type="entry name" value="Kinase-like_dom_sf"/>
</dbReference>
<evidence type="ECO:0000259" key="1">
    <source>
        <dbReference type="PROSITE" id="PS50011"/>
    </source>
</evidence>
<reference evidence="2" key="1">
    <citation type="journal article" date="2019" name="MBio">
        <title>Virus Genomes from Deep Sea Sediments Expand the Ocean Megavirome and Support Independent Origins of Viral Gigantism.</title>
        <authorList>
            <person name="Backstrom D."/>
            <person name="Yutin N."/>
            <person name="Jorgensen S.L."/>
            <person name="Dharamshi J."/>
            <person name="Homa F."/>
            <person name="Zaremba-Niedwiedzka K."/>
            <person name="Spang A."/>
            <person name="Wolf Y.I."/>
            <person name="Koonin E.V."/>
            <person name="Ettema T.J."/>
        </authorList>
    </citation>
    <scope>NUCLEOTIDE SEQUENCE</scope>
</reference>
<dbReference type="InterPro" id="IPR000719">
    <property type="entry name" value="Prot_kinase_dom"/>
</dbReference>
<dbReference type="Pfam" id="PF00069">
    <property type="entry name" value="Pkinase"/>
    <property type="match status" value="1"/>
</dbReference>
<dbReference type="EMBL" id="MK500604">
    <property type="protein sequence ID" value="QBK93763.1"/>
    <property type="molecule type" value="Genomic_DNA"/>
</dbReference>
<dbReference type="GO" id="GO:0004674">
    <property type="term" value="F:protein serine/threonine kinase activity"/>
    <property type="evidence" value="ECO:0007669"/>
    <property type="project" value="UniProtKB-KW"/>
</dbReference>
<evidence type="ECO:0000313" key="2">
    <source>
        <dbReference type="EMBL" id="QBK93763.1"/>
    </source>
</evidence>
<dbReference type="PANTHER" id="PTHR44167:SF24">
    <property type="entry name" value="SERINE_THREONINE-PROTEIN KINASE CHK2"/>
    <property type="match status" value="1"/>
</dbReference>
<dbReference type="SUPFAM" id="SSF56112">
    <property type="entry name" value="Protein kinase-like (PK-like)"/>
    <property type="match status" value="1"/>
</dbReference>
<dbReference type="PROSITE" id="PS50011">
    <property type="entry name" value="PROTEIN_KINASE_DOM"/>
    <property type="match status" value="1"/>
</dbReference>
<accession>A0A481ZCT8</accession>
<dbReference type="Gene3D" id="1.10.510.10">
    <property type="entry name" value="Transferase(Phosphotransferase) domain 1"/>
    <property type="match status" value="1"/>
</dbReference>
<dbReference type="InterPro" id="IPR006671">
    <property type="entry name" value="Cyclin_N"/>
</dbReference>